<dbReference type="HOGENOM" id="CLU_1597169_0_0_1"/>
<reference evidence="3" key="1">
    <citation type="submission" date="2015-04" db="UniProtKB">
        <authorList>
            <consortium name="EnsemblPlants"/>
        </authorList>
    </citation>
    <scope>IDENTIFICATION</scope>
    <source>
        <strain evidence="3">SL10</strain>
    </source>
</reference>
<proteinExistence type="predicted"/>
<feature type="compositionally biased region" description="Basic residues" evidence="1">
    <location>
        <begin position="119"/>
        <end position="128"/>
    </location>
</feature>
<sequence>MLWAIIGPFVVSSWAQPNKPSIPNRFPGGGSHLSVTGLGGCGPHGERSGGAARAINRRRQRRRRRRRDGARGARRGGGEVVAARPLALRHRQRREPVLRGGGEAGAEPRAGGGRGAQGPRRRRRRRGRVTSLCAGEVIPACVETASLFELETSYIFAYLVSCFMKFSQ</sequence>
<feature type="compositionally biased region" description="Basic residues" evidence="1">
    <location>
        <begin position="55"/>
        <end position="74"/>
    </location>
</feature>
<evidence type="ECO:0000256" key="1">
    <source>
        <dbReference type="SAM" id="MobiDB-lite"/>
    </source>
</evidence>
<feature type="region of interest" description="Disordered" evidence="1">
    <location>
        <begin position="34"/>
        <end position="128"/>
    </location>
</feature>
<evidence type="ECO:0000313" key="3">
    <source>
        <dbReference type="EnsemblPlants" id="ONIVA01G45030.1"/>
    </source>
</evidence>
<evidence type="ECO:0000313" key="4">
    <source>
        <dbReference type="Proteomes" id="UP000006591"/>
    </source>
</evidence>
<accession>A0A0E0FWV2</accession>
<dbReference type="Proteomes" id="UP000006591">
    <property type="component" value="Chromosome 1"/>
</dbReference>
<feature type="compositionally biased region" description="Gly residues" evidence="1">
    <location>
        <begin position="34"/>
        <end position="43"/>
    </location>
</feature>
<organism evidence="3">
    <name type="scientific">Oryza nivara</name>
    <name type="common">Indian wild rice</name>
    <name type="synonym">Oryza sativa f. spontanea</name>
    <dbReference type="NCBI Taxonomy" id="4536"/>
    <lineage>
        <taxon>Eukaryota</taxon>
        <taxon>Viridiplantae</taxon>
        <taxon>Streptophyta</taxon>
        <taxon>Embryophyta</taxon>
        <taxon>Tracheophyta</taxon>
        <taxon>Spermatophyta</taxon>
        <taxon>Magnoliopsida</taxon>
        <taxon>Liliopsida</taxon>
        <taxon>Poales</taxon>
        <taxon>Poaceae</taxon>
        <taxon>BOP clade</taxon>
        <taxon>Oryzoideae</taxon>
        <taxon>Oryzeae</taxon>
        <taxon>Oryzinae</taxon>
        <taxon>Oryza</taxon>
    </lineage>
</organism>
<evidence type="ECO:0000256" key="2">
    <source>
        <dbReference type="SAM" id="SignalP"/>
    </source>
</evidence>
<dbReference type="OMA" id="SWAQPNK"/>
<dbReference type="AlphaFoldDB" id="A0A0E0FWV2"/>
<dbReference type="EnsemblPlants" id="ONIVA01G45030.1">
    <property type="protein sequence ID" value="ONIVA01G45030.1"/>
    <property type="gene ID" value="ONIVA01G45030"/>
</dbReference>
<protein>
    <submittedName>
        <fullName evidence="3">Uncharacterized protein</fullName>
    </submittedName>
</protein>
<reference evidence="3" key="2">
    <citation type="submission" date="2018-04" db="EMBL/GenBank/DDBJ databases">
        <title>OnivRS2 (Oryza nivara Reference Sequence Version 2).</title>
        <authorList>
            <person name="Zhang J."/>
            <person name="Kudrna D."/>
            <person name="Lee S."/>
            <person name="Talag J."/>
            <person name="Rajasekar S."/>
            <person name="Welchert J."/>
            <person name="Hsing Y.-I."/>
            <person name="Wing R.A."/>
        </authorList>
    </citation>
    <scope>NUCLEOTIDE SEQUENCE [LARGE SCALE GENOMIC DNA]</scope>
</reference>
<feature type="signal peptide" evidence="2">
    <location>
        <begin position="1"/>
        <end position="15"/>
    </location>
</feature>
<feature type="chain" id="PRO_5012384589" evidence="2">
    <location>
        <begin position="16"/>
        <end position="168"/>
    </location>
</feature>
<keyword evidence="2" id="KW-0732">Signal</keyword>
<feature type="compositionally biased region" description="Gly residues" evidence="1">
    <location>
        <begin position="99"/>
        <end position="116"/>
    </location>
</feature>
<keyword evidence="4" id="KW-1185">Reference proteome</keyword>
<name>A0A0E0FWV2_ORYNI</name>
<dbReference type="Gramene" id="ONIVA01G45030.1">
    <property type="protein sequence ID" value="ONIVA01G45030.1"/>
    <property type="gene ID" value="ONIVA01G45030"/>
</dbReference>